<dbReference type="Proteomes" id="UP000824469">
    <property type="component" value="Unassembled WGS sequence"/>
</dbReference>
<evidence type="ECO:0000313" key="1">
    <source>
        <dbReference type="EMBL" id="KAH9291206.1"/>
    </source>
</evidence>
<accession>A0AA38F753</accession>
<sequence length="59" mass="7022">RIFENPKRRNFSYNVDFTCLPNGKFQEQKRIQVIDFQDNLQNSLMPHILTAFTGFSRIS</sequence>
<reference evidence="1 2" key="1">
    <citation type="journal article" date="2021" name="Nat. Plants">
        <title>The Taxus genome provides insights into paclitaxel biosynthesis.</title>
        <authorList>
            <person name="Xiong X."/>
            <person name="Gou J."/>
            <person name="Liao Q."/>
            <person name="Li Y."/>
            <person name="Zhou Q."/>
            <person name="Bi G."/>
            <person name="Li C."/>
            <person name="Du R."/>
            <person name="Wang X."/>
            <person name="Sun T."/>
            <person name="Guo L."/>
            <person name="Liang H."/>
            <person name="Lu P."/>
            <person name="Wu Y."/>
            <person name="Zhang Z."/>
            <person name="Ro D.K."/>
            <person name="Shang Y."/>
            <person name="Huang S."/>
            <person name="Yan J."/>
        </authorList>
    </citation>
    <scope>NUCLEOTIDE SEQUENCE [LARGE SCALE GENOMIC DNA]</scope>
    <source>
        <strain evidence="1">Ta-2019</strain>
    </source>
</reference>
<dbReference type="EMBL" id="JAHRHJ020003769">
    <property type="protein sequence ID" value="KAH9291206.1"/>
    <property type="molecule type" value="Genomic_DNA"/>
</dbReference>
<feature type="non-terminal residue" evidence="1">
    <location>
        <position position="59"/>
    </location>
</feature>
<name>A0AA38F753_TAXCH</name>
<gene>
    <name evidence="1" type="ORF">KI387_043604</name>
</gene>
<dbReference type="AlphaFoldDB" id="A0AA38F753"/>
<protein>
    <submittedName>
        <fullName evidence="1">Uncharacterized protein</fullName>
    </submittedName>
</protein>
<proteinExistence type="predicted"/>
<organism evidence="1 2">
    <name type="scientific">Taxus chinensis</name>
    <name type="common">Chinese yew</name>
    <name type="synonym">Taxus wallichiana var. chinensis</name>
    <dbReference type="NCBI Taxonomy" id="29808"/>
    <lineage>
        <taxon>Eukaryota</taxon>
        <taxon>Viridiplantae</taxon>
        <taxon>Streptophyta</taxon>
        <taxon>Embryophyta</taxon>
        <taxon>Tracheophyta</taxon>
        <taxon>Spermatophyta</taxon>
        <taxon>Pinopsida</taxon>
        <taxon>Pinidae</taxon>
        <taxon>Conifers II</taxon>
        <taxon>Cupressales</taxon>
        <taxon>Taxaceae</taxon>
        <taxon>Taxus</taxon>
    </lineage>
</organism>
<keyword evidence="2" id="KW-1185">Reference proteome</keyword>
<evidence type="ECO:0000313" key="2">
    <source>
        <dbReference type="Proteomes" id="UP000824469"/>
    </source>
</evidence>
<feature type="non-terminal residue" evidence="1">
    <location>
        <position position="1"/>
    </location>
</feature>
<comment type="caution">
    <text evidence="1">The sequence shown here is derived from an EMBL/GenBank/DDBJ whole genome shotgun (WGS) entry which is preliminary data.</text>
</comment>